<keyword evidence="3" id="KW-1185">Reference proteome</keyword>
<feature type="domain" description="HTH luxR-type" evidence="1">
    <location>
        <begin position="13"/>
        <end position="49"/>
    </location>
</feature>
<organism evidence="2 3">
    <name type="scientific">Parasedimentitalea denitrificans</name>
    <dbReference type="NCBI Taxonomy" id="2211118"/>
    <lineage>
        <taxon>Bacteria</taxon>
        <taxon>Pseudomonadati</taxon>
        <taxon>Pseudomonadota</taxon>
        <taxon>Alphaproteobacteria</taxon>
        <taxon>Rhodobacterales</taxon>
        <taxon>Paracoccaceae</taxon>
        <taxon>Parasedimentitalea</taxon>
    </lineage>
</organism>
<dbReference type="Gene3D" id="1.10.10.10">
    <property type="entry name" value="Winged helix-like DNA-binding domain superfamily/Winged helix DNA-binding domain"/>
    <property type="match status" value="1"/>
</dbReference>
<evidence type="ECO:0000313" key="3">
    <source>
        <dbReference type="Proteomes" id="UP001429564"/>
    </source>
</evidence>
<evidence type="ECO:0000313" key="2">
    <source>
        <dbReference type="EMBL" id="NIZ63458.1"/>
    </source>
</evidence>
<comment type="caution">
    <text evidence="2">The sequence shown here is derived from an EMBL/GenBank/DDBJ whole genome shotgun (WGS) entry which is preliminary data.</text>
</comment>
<reference evidence="2 3" key="1">
    <citation type="submission" date="2018-05" db="EMBL/GenBank/DDBJ databases">
        <authorList>
            <person name="Zhang Y.-J."/>
        </authorList>
    </citation>
    <scope>NUCLEOTIDE SEQUENCE [LARGE SCALE GENOMIC DNA]</scope>
    <source>
        <strain evidence="2 3">CY04</strain>
    </source>
</reference>
<protein>
    <recommendedName>
        <fullName evidence="1">HTH luxR-type domain-containing protein</fullName>
    </recommendedName>
</protein>
<dbReference type="SUPFAM" id="SSF46894">
    <property type="entry name" value="C-terminal effector domain of the bipartite response regulators"/>
    <property type="match status" value="1"/>
</dbReference>
<dbReference type="InterPro" id="IPR036388">
    <property type="entry name" value="WH-like_DNA-bd_sf"/>
</dbReference>
<dbReference type="InterPro" id="IPR016032">
    <property type="entry name" value="Sig_transdc_resp-reg_C-effctor"/>
</dbReference>
<dbReference type="Pfam" id="PF00196">
    <property type="entry name" value="GerE"/>
    <property type="match status" value="1"/>
</dbReference>
<gene>
    <name evidence="2" type="ORF">DL239_21070</name>
</gene>
<name>A0ABX0WCL9_9RHOB</name>
<dbReference type="Proteomes" id="UP001429564">
    <property type="component" value="Unassembled WGS sequence"/>
</dbReference>
<accession>A0ABX0WCL9</accession>
<dbReference type="InterPro" id="IPR000792">
    <property type="entry name" value="Tscrpt_reg_LuxR_C"/>
</dbReference>
<proteinExistence type="predicted"/>
<dbReference type="EMBL" id="QHLQ01000045">
    <property type="protein sequence ID" value="NIZ63458.1"/>
    <property type="molecule type" value="Genomic_DNA"/>
</dbReference>
<evidence type="ECO:0000259" key="1">
    <source>
        <dbReference type="Pfam" id="PF00196"/>
    </source>
</evidence>
<sequence>MIKMRMQQFCQARTARESAKLLGLSETTIITHRKKAYKRMNVKSLRQLMGSH</sequence>